<evidence type="ECO:0008006" key="3">
    <source>
        <dbReference type="Google" id="ProtNLM"/>
    </source>
</evidence>
<keyword evidence="1" id="KW-0175">Coiled coil</keyword>
<feature type="coiled-coil region" evidence="1">
    <location>
        <begin position="202"/>
        <end position="236"/>
    </location>
</feature>
<protein>
    <recommendedName>
        <fullName evidence="3">3-isopropylmalate dehydrogenase</fullName>
    </recommendedName>
</protein>
<proteinExistence type="predicted"/>
<evidence type="ECO:0000313" key="2">
    <source>
        <dbReference type="EMBL" id="VYS75637.1"/>
    </source>
</evidence>
<organism evidence="2">
    <name type="scientific">Blautia hansenii</name>
    <name type="common">Ruminococcus hansenii</name>
    <dbReference type="NCBI Taxonomy" id="1322"/>
    <lineage>
        <taxon>Bacteria</taxon>
        <taxon>Bacillati</taxon>
        <taxon>Bacillota</taxon>
        <taxon>Clostridia</taxon>
        <taxon>Lachnospirales</taxon>
        <taxon>Lachnospiraceae</taxon>
        <taxon>Blautia</taxon>
    </lineage>
</organism>
<dbReference type="EMBL" id="CACRSY010000004">
    <property type="protein sequence ID" value="VYS75637.1"/>
    <property type="molecule type" value="Genomic_DNA"/>
</dbReference>
<dbReference type="RefSeq" id="WP_156341775.1">
    <property type="nucleotide sequence ID" value="NZ_CACRSY010000004.1"/>
</dbReference>
<gene>
    <name evidence="2" type="ORF">BHLFYP23_01447</name>
</gene>
<name>A0A6N2R478_BLAHA</name>
<reference evidence="2" key="1">
    <citation type="submission" date="2019-11" db="EMBL/GenBank/DDBJ databases">
        <authorList>
            <person name="Feng L."/>
        </authorList>
    </citation>
    <scope>NUCLEOTIDE SEQUENCE</scope>
    <source>
        <strain evidence="2">BhanseniiLFYP23</strain>
    </source>
</reference>
<evidence type="ECO:0000256" key="1">
    <source>
        <dbReference type="SAM" id="Coils"/>
    </source>
</evidence>
<sequence>MTEKLLQWHPAFFAGIQIEFGEEAKYLEFKSEYVLGTKPMMIDVLIKKKETQALKKNIGKIFRRYNIVEYKSPDDYLCIDDFYKGYAYTYFYKADRMPVNSILLEELTISFVCQNYPRELFRHIVAERKLQIKRMYAGIYYVIGDTLPIQIIVTSELSKKESLWLRNLTNQLKSTKDAEELIEDYKKHKKNTLYESVMDIIVRANEEKFEEARRMCKALEELMKDELEAKKNEGQEIGKEIGIKQGKERVNELTLKLSTLGRIEDILKAASDEEYQEQLFREFGL</sequence>
<dbReference type="AlphaFoldDB" id="A0A6N2R478"/>
<accession>A0A6N2R478</accession>